<keyword evidence="3" id="KW-1185">Reference proteome</keyword>
<gene>
    <name evidence="2" type="ORF">H8R02_25670</name>
</gene>
<accession>A0A923MBQ9</accession>
<organism evidence="2 3">
    <name type="scientific">Ramlibacter albus</name>
    <dbReference type="NCBI Taxonomy" id="2079448"/>
    <lineage>
        <taxon>Bacteria</taxon>
        <taxon>Pseudomonadati</taxon>
        <taxon>Pseudomonadota</taxon>
        <taxon>Betaproteobacteria</taxon>
        <taxon>Burkholderiales</taxon>
        <taxon>Comamonadaceae</taxon>
        <taxon>Ramlibacter</taxon>
    </lineage>
</organism>
<dbReference type="SMART" id="SM00421">
    <property type="entry name" value="HTH_LUXR"/>
    <property type="match status" value="1"/>
</dbReference>
<dbReference type="InterPro" id="IPR036388">
    <property type="entry name" value="WH-like_DNA-bd_sf"/>
</dbReference>
<feature type="domain" description="HTH luxR-type" evidence="1">
    <location>
        <begin position="319"/>
        <end position="376"/>
    </location>
</feature>
<dbReference type="EMBL" id="JACORU010000013">
    <property type="protein sequence ID" value="MBC5767877.1"/>
    <property type="molecule type" value="Genomic_DNA"/>
</dbReference>
<dbReference type="Gene3D" id="1.10.10.10">
    <property type="entry name" value="Winged helix-like DNA-binding domain superfamily/Winged helix DNA-binding domain"/>
    <property type="match status" value="1"/>
</dbReference>
<dbReference type="AlphaFoldDB" id="A0A923MBQ9"/>
<sequence length="391" mass="41577">MQYDETGVLLGLIERIHCAALDASLWPGVLEDIGRAVDATAGTIHSHDFADSSANLETTATNIAAFCGIDEPALVSYAAHYSMTNVWTANEDTLPAGSAVLSSQLYPDSMLKRTEFYGDWLRGQDLFYALGSVVEKEDSRAIKLSFLRPERAGQFGEAELQLARLLMPHVRTAVAVHRRIHRLGQLSQSALAALELLPQGVIFVAASGRLLHWNGAAREVSRRTGSIAVAGNGELRACTHELSLKLAAAIRRACEPGTSGARSPGTLMKLPSREGEVQVLVAPAAAVDNSPFPMGAAAALFVTENAGTPAVLADALRRVYQLSPAEAALAEALVNGKSLKAFAAERNVSMNTVKTQMKSVTAKVGAKRQVDVVRTILAGPAMLNGSFEPPR</sequence>
<dbReference type="Proteomes" id="UP000596827">
    <property type="component" value="Unassembled WGS sequence"/>
</dbReference>
<protein>
    <recommendedName>
        <fullName evidence="1">HTH luxR-type domain-containing protein</fullName>
    </recommendedName>
</protein>
<evidence type="ECO:0000259" key="1">
    <source>
        <dbReference type="SMART" id="SM00421"/>
    </source>
</evidence>
<reference evidence="2" key="1">
    <citation type="submission" date="2020-08" db="EMBL/GenBank/DDBJ databases">
        <title>Ramlibacter sp. GTP1 16S ribosomal RNA gene genome sequencing and assembly.</title>
        <authorList>
            <person name="Kang M."/>
        </authorList>
    </citation>
    <scope>NUCLEOTIDE SEQUENCE</scope>
    <source>
        <strain evidence="2">GTP1</strain>
    </source>
</reference>
<dbReference type="GO" id="GO:0003677">
    <property type="term" value="F:DNA binding"/>
    <property type="evidence" value="ECO:0007669"/>
    <property type="project" value="InterPro"/>
</dbReference>
<evidence type="ECO:0000313" key="2">
    <source>
        <dbReference type="EMBL" id="MBC5767877.1"/>
    </source>
</evidence>
<dbReference type="SUPFAM" id="SSF46894">
    <property type="entry name" value="C-terminal effector domain of the bipartite response regulators"/>
    <property type="match status" value="1"/>
</dbReference>
<dbReference type="InterPro" id="IPR000792">
    <property type="entry name" value="Tscrpt_reg_LuxR_C"/>
</dbReference>
<dbReference type="InterPro" id="IPR016032">
    <property type="entry name" value="Sig_transdc_resp-reg_C-effctor"/>
</dbReference>
<name>A0A923MBQ9_9BURK</name>
<proteinExistence type="predicted"/>
<evidence type="ECO:0000313" key="3">
    <source>
        <dbReference type="Proteomes" id="UP000596827"/>
    </source>
</evidence>
<dbReference type="RefSeq" id="WP_187084364.1">
    <property type="nucleotide sequence ID" value="NZ_JACORU010000013.1"/>
</dbReference>
<dbReference type="GO" id="GO:0006355">
    <property type="term" value="P:regulation of DNA-templated transcription"/>
    <property type="evidence" value="ECO:0007669"/>
    <property type="project" value="InterPro"/>
</dbReference>
<dbReference type="Pfam" id="PF00196">
    <property type="entry name" value="GerE"/>
    <property type="match status" value="1"/>
</dbReference>
<comment type="caution">
    <text evidence="2">The sequence shown here is derived from an EMBL/GenBank/DDBJ whole genome shotgun (WGS) entry which is preliminary data.</text>
</comment>